<feature type="chain" id="PRO_5039604049" evidence="7">
    <location>
        <begin position="28"/>
        <end position="441"/>
    </location>
</feature>
<feature type="site" description="Important for catalytic activity, responsible for pKa modulation of the active site Glu and correct orientation of both the proton donor and substrate" evidence="5">
    <location>
        <position position="163"/>
    </location>
</feature>
<comment type="caution">
    <text evidence="9">The sequence shown here is derived from an EMBL/GenBank/DDBJ whole genome shotgun (WGS) entry which is preliminary data.</text>
</comment>
<dbReference type="GO" id="GO:0030246">
    <property type="term" value="F:carbohydrate binding"/>
    <property type="evidence" value="ECO:0007669"/>
    <property type="project" value="InterPro"/>
</dbReference>
<evidence type="ECO:0000259" key="8">
    <source>
        <dbReference type="PROSITE" id="PS51175"/>
    </source>
</evidence>
<dbReference type="InterPro" id="IPR005084">
    <property type="entry name" value="CBM6"/>
</dbReference>
<evidence type="ECO:0000313" key="9">
    <source>
        <dbReference type="EMBL" id="RCK68769.1"/>
    </source>
</evidence>
<gene>
    <name evidence="9" type="ORF">DT076_14400</name>
</gene>
<organism evidence="9 10">
    <name type="scientific">Desertihabitans brevis</name>
    <dbReference type="NCBI Taxonomy" id="2268447"/>
    <lineage>
        <taxon>Bacteria</taxon>
        <taxon>Bacillati</taxon>
        <taxon>Actinomycetota</taxon>
        <taxon>Actinomycetes</taxon>
        <taxon>Propionibacteriales</taxon>
        <taxon>Propionibacteriaceae</taxon>
        <taxon>Desertihabitans</taxon>
    </lineage>
</organism>
<feature type="active site" description="Proton acceptor" evidence="4">
    <location>
        <position position="46"/>
    </location>
</feature>
<dbReference type="AlphaFoldDB" id="A0A367YTA4"/>
<evidence type="ECO:0000256" key="2">
    <source>
        <dbReference type="ARBA" id="ARBA00022801"/>
    </source>
</evidence>
<dbReference type="Proteomes" id="UP000252770">
    <property type="component" value="Unassembled WGS sequence"/>
</dbReference>
<evidence type="ECO:0000256" key="7">
    <source>
        <dbReference type="SAM" id="SignalP"/>
    </source>
</evidence>
<evidence type="ECO:0000256" key="6">
    <source>
        <dbReference type="RuleBase" id="RU361187"/>
    </source>
</evidence>
<comment type="similarity">
    <text evidence="1 6">Belongs to the glycosyl hydrolase 43 family.</text>
</comment>
<dbReference type="RefSeq" id="WP_114127395.1">
    <property type="nucleotide sequence ID" value="NZ_QOUI01000009.1"/>
</dbReference>
<keyword evidence="7" id="KW-0732">Signal</keyword>
<dbReference type="SUPFAM" id="SSF75005">
    <property type="entry name" value="Arabinanase/levansucrase/invertase"/>
    <property type="match status" value="1"/>
</dbReference>
<keyword evidence="3 6" id="KW-0326">Glycosidase</keyword>
<keyword evidence="10" id="KW-1185">Reference proteome</keyword>
<evidence type="ECO:0000256" key="3">
    <source>
        <dbReference type="ARBA" id="ARBA00023295"/>
    </source>
</evidence>
<dbReference type="PANTHER" id="PTHR42812:SF5">
    <property type="entry name" value="ENDO-ARABINASE"/>
    <property type="match status" value="1"/>
</dbReference>
<dbReference type="CDD" id="cd08999">
    <property type="entry name" value="GH43_ABN-like"/>
    <property type="match status" value="1"/>
</dbReference>
<dbReference type="SUPFAM" id="SSF49785">
    <property type="entry name" value="Galactose-binding domain-like"/>
    <property type="match status" value="1"/>
</dbReference>
<dbReference type="InterPro" id="IPR051795">
    <property type="entry name" value="Glycosyl_Hydrlase_43"/>
</dbReference>
<dbReference type="Pfam" id="PF04616">
    <property type="entry name" value="Glyco_hydro_43"/>
    <property type="match status" value="1"/>
</dbReference>
<dbReference type="InterPro" id="IPR023296">
    <property type="entry name" value="Glyco_hydro_beta-prop_sf"/>
</dbReference>
<dbReference type="InterPro" id="IPR006710">
    <property type="entry name" value="Glyco_hydro_43"/>
</dbReference>
<dbReference type="Gene3D" id="2.60.120.260">
    <property type="entry name" value="Galactose-binding domain-like"/>
    <property type="match status" value="1"/>
</dbReference>
<dbReference type="EMBL" id="QOUI01000009">
    <property type="protein sequence ID" value="RCK68769.1"/>
    <property type="molecule type" value="Genomic_DNA"/>
</dbReference>
<keyword evidence="2 6" id="KW-0378">Hydrolase</keyword>
<feature type="domain" description="CBM6" evidence="8">
    <location>
        <begin position="324"/>
        <end position="441"/>
    </location>
</feature>
<dbReference type="PANTHER" id="PTHR42812">
    <property type="entry name" value="BETA-XYLOSIDASE"/>
    <property type="match status" value="1"/>
</dbReference>
<protein>
    <submittedName>
        <fullName evidence="9">Glycoside hydrolase</fullName>
    </submittedName>
</protein>
<reference evidence="9 10" key="1">
    <citation type="submission" date="2018-07" db="EMBL/GenBank/DDBJ databases">
        <title>Desertimonas flava gen. nov. sp. nov.</title>
        <authorList>
            <person name="Liu S."/>
        </authorList>
    </citation>
    <scope>NUCLEOTIDE SEQUENCE [LARGE SCALE GENOMIC DNA]</scope>
    <source>
        <strain evidence="9 10">16Sb5-5</strain>
    </source>
</reference>
<evidence type="ECO:0000313" key="10">
    <source>
        <dbReference type="Proteomes" id="UP000252770"/>
    </source>
</evidence>
<dbReference type="Gene3D" id="2.115.10.20">
    <property type="entry name" value="Glycosyl hydrolase domain, family 43"/>
    <property type="match status" value="1"/>
</dbReference>
<evidence type="ECO:0000256" key="1">
    <source>
        <dbReference type="ARBA" id="ARBA00009865"/>
    </source>
</evidence>
<dbReference type="PROSITE" id="PS51175">
    <property type="entry name" value="CBM6"/>
    <property type="match status" value="1"/>
</dbReference>
<feature type="signal peptide" evidence="7">
    <location>
        <begin position="1"/>
        <end position="27"/>
    </location>
</feature>
<feature type="active site" description="Proton donor" evidence="4">
    <location>
        <position position="223"/>
    </location>
</feature>
<dbReference type="GO" id="GO:0004553">
    <property type="term" value="F:hydrolase activity, hydrolyzing O-glycosyl compounds"/>
    <property type="evidence" value="ECO:0007669"/>
    <property type="project" value="InterPro"/>
</dbReference>
<dbReference type="GO" id="GO:0005975">
    <property type="term" value="P:carbohydrate metabolic process"/>
    <property type="evidence" value="ECO:0007669"/>
    <property type="project" value="InterPro"/>
</dbReference>
<evidence type="ECO:0000256" key="5">
    <source>
        <dbReference type="PIRSR" id="PIRSR606710-2"/>
    </source>
</evidence>
<evidence type="ECO:0000256" key="4">
    <source>
        <dbReference type="PIRSR" id="PIRSR606710-1"/>
    </source>
</evidence>
<name>A0A367YTA4_9ACTN</name>
<dbReference type="InterPro" id="IPR008979">
    <property type="entry name" value="Galactose-bd-like_sf"/>
</dbReference>
<proteinExistence type="inferred from homology"/>
<sequence>MTRTRTLLLTLPLALALGLFTGSAATAEPTTGTQAPQLVIDSDFPDPDVIEVDGTYHAYSTSSPGKGQVPHATAPDVRGPWTVQSDVFVGKETWPDWIRTTHGFWAPDVSERPDGTFLMYFTARNDDNGRMCLGAATADDPAGPFVPQDDPLVCNPEEGGNIDASSFVDTDGTHYLLYKNDGNAIGQPSILWLQRTDAAGTTLLGERRELLRNDQPADQGVIEAPVLVKRPSHYVLFFSAGVYTGGGYYTGYATAPSLDGPWTRAPEPLMTTDSLGGAVDGPGGQDVLDDTIVFHGHLPAGGRGMYTADLGWDADHPVVRGSTVRVEAEDATLHGVQPVDDATASGGAAVTGLDAEGDRVSVRVFAPADGGYTLRLGYAADGAVAQGLAVDDGPARAVGLPARDAGGWQELAVDLELSVGAHTLHLEHVRGSARLDSVDLA</sequence>
<accession>A0A367YTA4</accession>